<dbReference type="InterPro" id="IPR018114">
    <property type="entry name" value="TRYPSIN_HIS"/>
</dbReference>
<dbReference type="CDD" id="cd00190">
    <property type="entry name" value="Tryp_SPc"/>
    <property type="match status" value="1"/>
</dbReference>
<comment type="caution">
    <text evidence="10">The sequence shown here is derived from an EMBL/GenBank/DDBJ whole genome shotgun (WGS) entry which is preliminary data.</text>
</comment>
<evidence type="ECO:0000256" key="1">
    <source>
        <dbReference type="ARBA" id="ARBA00004613"/>
    </source>
</evidence>
<reference evidence="10 11" key="1">
    <citation type="submission" date="2024-07" db="EMBL/GenBank/DDBJ databases">
        <title>Chromosome-level genome assembly of the water stick insect Ranatra chinensis (Heteroptera: Nepidae).</title>
        <authorList>
            <person name="Liu X."/>
        </authorList>
    </citation>
    <scope>NUCLEOTIDE SEQUENCE [LARGE SCALE GENOMIC DNA]</scope>
    <source>
        <strain evidence="10">Cailab_2021Rc</strain>
        <tissue evidence="10">Muscle</tissue>
    </source>
</reference>
<dbReference type="InterPro" id="IPR009003">
    <property type="entry name" value="Peptidase_S1_PA"/>
</dbReference>
<dbReference type="PROSITE" id="PS50240">
    <property type="entry name" value="TRYPSIN_DOM"/>
    <property type="match status" value="1"/>
</dbReference>
<evidence type="ECO:0000256" key="5">
    <source>
        <dbReference type="ARBA" id="ARBA00022825"/>
    </source>
</evidence>
<keyword evidence="4 7" id="KW-0378">Hydrolase</keyword>
<dbReference type="Pfam" id="PF00089">
    <property type="entry name" value="Trypsin"/>
    <property type="match status" value="1"/>
</dbReference>
<evidence type="ECO:0000313" key="11">
    <source>
        <dbReference type="Proteomes" id="UP001558652"/>
    </source>
</evidence>
<evidence type="ECO:0000256" key="7">
    <source>
        <dbReference type="RuleBase" id="RU363034"/>
    </source>
</evidence>
<dbReference type="SUPFAM" id="SSF50494">
    <property type="entry name" value="Trypsin-like serine proteases"/>
    <property type="match status" value="1"/>
</dbReference>
<evidence type="ECO:0000256" key="3">
    <source>
        <dbReference type="ARBA" id="ARBA00022670"/>
    </source>
</evidence>
<dbReference type="PANTHER" id="PTHR24252">
    <property type="entry name" value="ACROSIN-RELATED"/>
    <property type="match status" value="1"/>
</dbReference>
<evidence type="ECO:0000313" key="10">
    <source>
        <dbReference type="EMBL" id="KAL1138121.1"/>
    </source>
</evidence>
<dbReference type="GO" id="GO:0006508">
    <property type="term" value="P:proteolysis"/>
    <property type="evidence" value="ECO:0007669"/>
    <property type="project" value="UniProtKB-KW"/>
</dbReference>
<keyword evidence="2" id="KW-0964">Secreted</keyword>
<dbReference type="PROSITE" id="PS00134">
    <property type="entry name" value="TRYPSIN_HIS"/>
    <property type="match status" value="1"/>
</dbReference>
<evidence type="ECO:0000256" key="4">
    <source>
        <dbReference type="ARBA" id="ARBA00022801"/>
    </source>
</evidence>
<sequence length="314" mass="34772">MVKPWSLRAGLVLALWFVLEVRCQLAPNPSYWAQAEWAEEQDSSEDGQFRGPRTTSCRCGWTNKATGRIVGGRETFMNEYPHMAALARTDKEGAKIGVFCGAAIVTAFHALTAAHCTIGRKPADIIVIVGEHNLSDDDETAYTRVHAVKDIIQHSGYDAMTYVHDISILVVNRRIEFNEYVGPACLPTKSVDLLDKFVKVTGWGNTKYRGQTSSVLLKVNLRVIPLPDCSKKYWNTPVSTTDPTQFCTYGLGKDACQGDSGGPLVWLDPETNRFTLVGLVSYGWACAKTTPGVNTDVHAYLDWIQEGIRSKYCI</sequence>
<dbReference type="AlphaFoldDB" id="A0ABD0YQ74"/>
<dbReference type="PROSITE" id="PS00135">
    <property type="entry name" value="TRYPSIN_SER"/>
    <property type="match status" value="1"/>
</dbReference>
<dbReference type="InterPro" id="IPR033116">
    <property type="entry name" value="TRYPSIN_SER"/>
</dbReference>
<dbReference type="Gene3D" id="2.40.10.10">
    <property type="entry name" value="Trypsin-like serine proteases"/>
    <property type="match status" value="1"/>
</dbReference>
<proteinExistence type="predicted"/>
<accession>A0ABD0YQ74</accession>
<evidence type="ECO:0000256" key="6">
    <source>
        <dbReference type="ARBA" id="ARBA00023157"/>
    </source>
</evidence>
<dbReference type="InterPro" id="IPR001254">
    <property type="entry name" value="Trypsin_dom"/>
</dbReference>
<dbReference type="SMART" id="SM00020">
    <property type="entry name" value="Tryp_SPc"/>
    <property type="match status" value="1"/>
</dbReference>
<dbReference type="FunFam" id="2.40.10.10:FF:000015">
    <property type="entry name" value="Atrial natriuretic peptide-converting enzyme"/>
    <property type="match status" value="1"/>
</dbReference>
<organism evidence="10 11">
    <name type="scientific">Ranatra chinensis</name>
    <dbReference type="NCBI Taxonomy" id="642074"/>
    <lineage>
        <taxon>Eukaryota</taxon>
        <taxon>Metazoa</taxon>
        <taxon>Ecdysozoa</taxon>
        <taxon>Arthropoda</taxon>
        <taxon>Hexapoda</taxon>
        <taxon>Insecta</taxon>
        <taxon>Pterygota</taxon>
        <taxon>Neoptera</taxon>
        <taxon>Paraneoptera</taxon>
        <taxon>Hemiptera</taxon>
        <taxon>Heteroptera</taxon>
        <taxon>Panheteroptera</taxon>
        <taxon>Nepomorpha</taxon>
        <taxon>Nepidae</taxon>
        <taxon>Ranatrinae</taxon>
        <taxon>Ranatra</taxon>
    </lineage>
</organism>
<feature type="signal peptide" evidence="8">
    <location>
        <begin position="1"/>
        <end position="23"/>
    </location>
</feature>
<keyword evidence="6" id="KW-1015">Disulfide bond</keyword>
<dbReference type="Proteomes" id="UP001558652">
    <property type="component" value="Unassembled WGS sequence"/>
</dbReference>
<evidence type="ECO:0000259" key="9">
    <source>
        <dbReference type="PROSITE" id="PS50240"/>
    </source>
</evidence>
<evidence type="ECO:0000256" key="2">
    <source>
        <dbReference type="ARBA" id="ARBA00022525"/>
    </source>
</evidence>
<feature type="chain" id="PRO_5044846276" description="Peptidase S1 domain-containing protein" evidence="8">
    <location>
        <begin position="24"/>
        <end position="314"/>
    </location>
</feature>
<dbReference type="PRINTS" id="PR00722">
    <property type="entry name" value="CHYMOTRYPSIN"/>
</dbReference>
<dbReference type="PANTHER" id="PTHR24252:SF7">
    <property type="entry name" value="HYALIN"/>
    <property type="match status" value="1"/>
</dbReference>
<keyword evidence="8" id="KW-0732">Signal</keyword>
<dbReference type="InterPro" id="IPR001314">
    <property type="entry name" value="Peptidase_S1A"/>
</dbReference>
<feature type="domain" description="Peptidase S1" evidence="9">
    <location>
        <begin position="69"/>
        <end position="309"/>
    </location>
</feature>
<dbReference type="GO" id="GO:0005576">
    <property type="term" value="C:extracellular region"/>
    <property type="evidence" value="ECO:0007669"/>
    <property type="project" value="UniProtKB-SubCell"/>
</dbReference>
<name>A0ABD0YQ74_9HEMI</name>
<dbReference type="GO" id="GO:0008236">
    <property type="term" value="F:serine-type peptidase activity"/>
    <property type="evidence" value="ECO:0007669"/>
    <property type="project" value="UniProtKB-KW"/>
</dbReference>
<keyword evidence="5 7" id="KW-0720">Serine protease</keyword>
<keyword evidence="11" id="KW-1185">Reference proteome</keyword>
<comment type="subcellular location">
    <subcellularLocation>
        <location evidence="1">Secreted</location>
    </subcellularLocation>
</comment>
<dbReference type="EMBL" id="JBFDAA010000004">
    <property type="protein sequence ID" value="KAL1138121.1"/>
    <property type="molecule type" value="Genomic_DNA"/>
</dbReference>
<protein>
    <recommendedName>
        <fullName evidence="9">Peptidase S1 domain-containing protein</fullName>
    </recommendedName>
</protein>
<keyword evidence="3 7" id="KW-0645">Protease</keyword>
<dbReference type="InterPro" id="IPR043504">
    <property type="entry name" value="Peptidase_S1_PA_chymotrypsin"/>
</dbReference>
<gene>
    <name evidence="10" type="ORF">AAG570_009813</name>
</gene>
<evidence type="ECO:0000256" key="8">
    <source>
        <dbReference type="SAM" id="SignalP"/>
    </source>
</evidence>